<dbReference type="RefSeq" id="WP_353546435.1">
    <property type="nucleotide sequence ID" value="NZ_JAGKSB010000004.1"/>
</dbReference>
<gene>
    <name evidence="2" type="ORF">J5U18_05105</name>
</gene>
<comment type="caution">
    <text evidence="2">The sequence shown here is derived from an EMBL/GenBank/DDBJ whole genome shotgun (WGS) entry which is preliminary data.</text>
</comment>
<dbReference type="InterPro" id="IPR002725">
    <property type="entry name" value="YgjP-like_metallopeptidase"/>
</dbReference>
<reference evidence="2" key="1">
    <citation type="submission" date="2021-03" db="EMBL/GenBank/DDBJ databases">
        <authorList>
            <person name="Lu T."/>
            <person name="Wang Q."/>
            <person name="Han X."/>
        </authorList>
    </citation>
    <scope>NUCLEOTIDE SEQUENCE</scope>
    <source>
        <strain evidence="2">WQ 2009</strain>
    </source>
</reference>
<sequence length="216" mass="25470">MQFEFQGKWIKVYESAVDTLRVESGEDGSYHVYAHPSMDMQTIKTFIATYKTSKEVPAHAAGRLLENTYLLFGKKIGVKLIENSPKEAIFQKDNCLFIYRKKPIKNVEKLIYQFFKEQLRQKIMSILSIWEEKLAIMTGEITLKKMQKSWFIVKEKDLTCNVYCAQLAERQLEFLLVQAILVIKLPNSKVRRQQLIQFFPDYTILADQLNYEYHLH</sequence>
<dbReference type="AlphaFoldDB" id="A0A8T4HC79"/>
<dbReference type="Proteomes" id="UP000679691">
    <property type="component" value="Unassembled WGS sequence"/>
</dbReference>
<evidence type="ECO:0000313" key="2">
    <source>
        <dbReference type="EMBL" id="MBP3942948.1"/>
    </source>
</evidence>
<name>A0A8T4HC79_9SPHI</name>
<dbReference type="EMBL" id="JAGKSB010000004">
    <property type="protein sequence ID" value="MBP3942948.1"/>
    <property type="molecule type" value="Genomic_DNA"/>
</dbReference>
<proteinExistence type="predicted"/>
<accession>A0A8T4HC79</accession>
<evidence type="ECO:0000259" key="1">
    <source>
        <dbReference type="Pfam" id="PF01863"/>
    </source>
</evidence>
<evidence type="ECO:0000313" key="3">
    <source>
        <dbReference type="Proteomes" id="UP000679691"/>
    </source>
</evidence>
<keyword evidence="3" id="KW-1185">Reference proteome</keyword>
<protein>
    <submittedName>
        <fullName evidence="2">DUF45 domain-containing protein</fullName>
    </submittedName>
</protein>
<dbReference type="Pfam" id="PF01863">
    <property type="entry name" value="YgjP-like"/>
    <property type="match status" value="1"/>
</dbReference>
<feature type="domain" description="YgjP-like metallopeptidase" evidence="1">
    <location>
        <begin position="21"/>
        <end position="177"/>
    </location>
</feature>
<organism evidence="2 3">
    <name type="scientific">Rhinopithecimicrobium faecis</name>
    <dbReference type="NCBI Taxonomy" id="2820698"/>
    <lineage>
        <taxon>Bacteria</taxon>
        <taxon>Pseudomonadati</taxon>
        <taxon>Bacteroidota</taxon>
        <taxon>Sphingobacteriia</taxon>
        <taxon>Sphingobacteriales</taxon>
        <taxon>Sphingobacteriaceae</taxon>
        <taxon>Rhinopithecimicrobium</taxon>
    </lineage>
</organism>